<sequence>MNNHDTLVNNLSKIFGYGYTNIFSAINNVITEHNMSATQIKIIEYVLINGHAYPTELAEMLDVNKSAVTQVLKKLELKALIEVRENTLTDDKRSKLIYLTPEAKVILKRLTHEITVEVQKSIDHLRDNERSELSQATDVMMKHLLGGTINEKNFTI</sequence>
<evidence type="ECO:0000256" key="1">
    <source>
        <dbReference type="ARBA" id="ARBA00023015"/>
    </source>
</evidence>
<proteinExistence type="predicted"/>
<name>A0A662Z697_9STAP</name>
<evidence type="ECO:0000313" key="6">
    <source>
        <dbReference type="EMBL" id="SEW07780.1"/>
    </source>
</evidence>
<dbReference type="PROSITE" id="PS50995">
    <property type="entry name" value="HTH_MARR_2"/>
    <property type="match status" value="1"/>
</dbReference>
<accession>A0A662Z697</accession>
<organism evidence="6 7">
    <name type="scientific">Aliicoccus persicus</name>
    <dbReference type="NCBI Taxonomy" id="930138"/>
    <lineage>
        <taxon>Bacteria</taxon>
        <taxon>Bacillati</taxon>
        <taxon>Bacillota</taxon>
        <taxon>Bacilli</taxon>
        <taxon>Bacillales</taxon>
        <taxon>Staphylococcaceae</taxon>
        <taxon>Aliicoccus</taxon>
    </lineage>
</organism>
<dbReference type="InterPro" id="IPR036390">
    <property type="entry name" value="WH_DNA-bd_sf"/>
</dbReference>
<keyword evidence="7" id="KW-1185">Reference proteome</keyword>
<dbReference type="SUPFAM" id="SSF46785">
    <property type="entry name" value="Winged helix' DNA-binding domain"/>
    <property type="match status" value="1"/>
</dbReference>
<protein>
    <submittedName>
        <fullName evidence="6">DNA-binding transcriptional regulator, MarR family</fullName>
    </submittedName>
    <submittedName>
        <fullName evidence="5">MarR family transcriptional regulator</fullName>
    </submittedName>
</protein>
<evidence type="ECO:0000313" key="7">
    <source>
        <dbReference type="Proteomes" id="UP000243605"/>
    </source>
</evidence>
<keyword evidence="2 6" id="KW-0238">DNA-binding</keyword>
<dbReference type="Pfam" id="PF12802">
    <property type="entry name" value="MarR_2"/>
    <property type="match status" value="1"/>
</dbReference>
<feature type="domain" description="HTH marR-type" evidence="4">
    <location>
        <begin position="4"/>
        <end position="142"/>
    </location>
</feature>
<dbReference type="GO" id="GO:0003700">
    <property type="term" value="F:DNA-binding transcription factor activity"/>
    <property type="evidence" value="ECO:0007669"/>
    <property type="project" value="InterPro"/>
</dbReference>
<dbReference type="PANTHER" id="PTHR42756:SF1">
    <property type="entry name" value="TRANSCRIPTIONAL REPRESSOR OF EMRAB OPERON"/>
    <property type="match status" value="1"/>
</dbReference>
<dbReference type="AlphaFoldDB" id="A0A662Z697"/>
<reference evidence="6 7" key="1">
    <citation type="submission" date="2016-10" db="EMBL/GenBank/DDBJ databases">
        <authorList>
            <person name="Varghese N."/>
            <person name="Submissions S."/>
        </authorList>
    </citation>
    <scope>NUCLEOTIDE SEQUENCE [LARGE SCALE GENOMIC DNA]</scope>
    <source>
        <strain evidence="6 7">IBRC-M10081</strain>
    </source>
</reference>
<dbReference type="EMBL" id="DYYI01000015">
    <property type="protein sequence ID" value="HJE19056.1"/>
    <property type="molecule type" value="Genomic_DNA"/>
</dbReference>
<reference evidence="5" key="3">
    <citation type="submission" date="2021-09" db="EMBL/GenBank/DDBJ databases">
        <authorList>
            <person name="Gilroy R."/>
        </authorList>
    </citation>
    <scope>NUCLEOTIDE SEQUENCE</scope>
    <source>
        <strain evidence="5">6019</strain>
    </source>
</reference>
<keyword evidence="3" id="KW-0804">Transcription</keyword>
<keyword evidence="1" id="KW-0805">Transcription regulation</keyword>
<dbReference type="Gene3D" id="1.10.10.10">
    <property type="entry name" value="Winged helix-like DNA-binding domain superfamily/Winged helix DNA-binding domain"/>
    <property type="match status" value="1"/>
</dbReference>
<reference evidence="5" key="2">
    <citation type="journal article" date="2021" name="PeerJ">
        <title>Extensive microbial diversity within the chicken gut microbiome revealed by metagenomics and culture.</title>
        <authorList>
            <person name="Gilroy R."/>
            <person name="Ravi A."/>
            <person name="Getino M."/>
            <person name="Pursley I."/>
            <person name="Horton D.L."/>
            <person name="Alikhan N.F."/>
            <person name="Baker D."/>
            <person name="Gharbi K."/>
            <person name="Hall N."/>
            <person name="Watson M."/>
            <person name="Adriaenssens E.M."/>
            <person name="Foster-Nyarko E."/>
            <person name="Jarju S."/>
            <person name="Secka A."/>
            <person name="Antonio M."/>
            <person name="Oren A."/>
            <person name="Chaudhuri R.R."/>
            <person name="La Ragione R."/>
            <person name="Hildebrand F."/>
            <person name="Pallen M.J."/>
        </authorList>
    </citation>
    <scope>NUCLEOTIDE SEQUENCE</scope>
    <source>
        <strain evidence="5">6019</strain>
    </source>
</reference>
<evidence type="ECO:0000256" key="2">
    <source>
        <dbReference type="ARBA" id="ARBA00023125"/>
    </source>
</evidence>
<dbReference type="CDD" id="cd00090">
    <property type="entry name" value="HTH_ARSR"/>
    <property type="match status" value="1"/>
</dbReference>
<evidence type="ECO:0000256" key="3">
    <source>
        <dbReference type="ARBA" id="ARBA00023163"/>
    </source>
</evidence>
<dbReference type="InterPro" id="IPR011991">
    <property type="entry name" value="ArsR-like_HTH"/>
</dbReference>
<gene>
    <name evidence="5" type="ORF">K8V35_01710</name>
    <name evidence="6" type="ORF">SAMN05192557_1518</name>
</gene>
<dbReference type="SMART" id="SM00347">
    <property type="entry name" value="HTH_MARR"/>
    <property type="match status" value="1"/>
</dbReference>
<dbReference type="PANTHER" id="PTHR42756">
    <property type="entry name" value="TRANSCRIPTIONAL REGULATOR, MARR"/>
    <property type="match status" value="1"/>
</dbReference>
<dbReference type="InterPro" id="IPR036388">
    <property type="entry name" value="WH-like_DNA-bd_sf"/>
</dbReference>
<evidence type="ECO:0000259" key="4">
    <source>
        <dbReference type="PROSITE" id="PS50995"/>
    </source>
</evidence>
<dbReference type="GO" id="GO:0003677">
    <property type="term" value="F:DNA binding"/>
    <property type="evidence" value="ECO:0007669"/>
    <property type="project" value="UniProtKB-KW"/>
</dbReference>
<dbReference type="EMBL" id="FOIT01000004">
    <property type="protein sequence ID" value="SEW07780.1"/>
    <property type="molecule type" value="Genomic_DNA"/>
</dbReference>
<dbReference type="Proteomes" id="UP000763505">
    <property type="component" value="Unassembled WGS sequence"/>
</dbReference>
<evidence type="ECO:0000313" key="5">
    <source>
        <dbReference type="EMBL" id="HJE19056.1"/>
    </source>
</evidence>
<dbReference type="InterPro" id="IPR000835">
    <property type="entry name" value="HTH_MarR-typ"/>
</dbReference>
<dbReference type="Proteomes" id="UP000243605">
    <property type="component" value="Unassembled WGS sequence"/>
</dbReference>